<organism evidence="1 2">
    <name type="scientific">Rhodococcus phage ReqiPoco6</name>
    <dbReference type="NCBI Taxonomy" id="691964"/>
    <lineage>
        <taxon>Viruses</taxon>
        <taxon>Duplodnaviria</taxon>
        <taxon>Heunggongvirae</taxon>
        <taxon>Uroviricota</taxon>
        <taxon>Caudoviricetes</taxon>
        <taxon>Pepyhexavirus</taxon>
        <taxon>Pepyhexavirus poco6</taxon>
    </lineage>
</organism>
<dbReference type="EMBL" id="GU580942">
    <property type="protein sequence ID" value="ADD81030.1"/>
    <property type="molecule type" value="Genomic_DNA"/>
</dbReference>
<gene>
    <name evidence="1" type="ORF">Poco6gene032</name>
</gene>
<protein>
    <submittedName>
        <fullName evidence="1">Gp032</fullName>
    </submittedName>
</protein>
<dbReference type="RefSeq" id="YP_009012613.1">
    <property type="nucleotide sequence ID" value="NC_023694.1"/>
</dbReference>
<dbReference type="Proteomes" id="UP000001057">
    <property type="component" value="Segment"/>
</dbReference>
<dbReference type="OrthoDB" id="32981at10239"/>
<keyword evidence="2" id="KW-1185">Reference proteome</keyword>
<evidence type="ECO:0000313" key="2">
    <source>
        <dbReference type="Proteomes" id="UP000001057"/>
    </source>
</evidence>
<accession>D4P7Q0</accession>
<dbReference type="GeneID" id="18559742"/>
<reference evidence="1 2" key="1">
    <citation type="journal article" date="2011" name="Appl. Environ. Microbiol.">
        <title>Genomic and functional analyses of Rhodococcus equi phages ReqiPepy6, ReqiPoco6, ReqiPine5, and ReqiDocB7.</title>
        <authorList>
            <person name="Summer E.J."/>
            <person name="Liu M."/>
            <person name="Gill J.J."/>
            <person name="Grant M."/>
            <person name="Chan-Cortes T.N."/>
            <person name="Ferguson L."/>
            <person name="Janes C."/>
            <person name="Lange K."/>
            <person name="Bertoli M."/>
            <person name="Moore C."/>
            <person name="Orchard R.C."/>
            <person name="Cohen N."/>
            <person name="Young R."/>
        </authorList>
    </citation>
    <scope>NUCLEOTIDE SEQUENCE [LARGE SCALE GENOMIC DNA]</scope>
</reference>
<sequence length="169" mass="17064">MAQVTVRSLTAERMIEIEQSAIVSGVVQGDILILVTKAGANITAGNVRGPKGDKGVKGDTGAPGGVQIGGNIGGTLSVPKVTGVLDNTVNVTSTFAKGMYDDGRGGGPVEISMSMADILTTLLNLNAESVGAVKASGKTKELWTGTQAEWNALPTATRNAPGFVAVIVG</sequence>
<evidence type="ECO:0000313" key="1">
    <source>
        <dbReference type="EMBL" id="ADD81030.1"/>
    </source>
</evidence>
<name>D4P7Q0_9CAUD</name>
<dbReference type="KEGG" id="vg:18559742"/>
<proteinExistence type="predicted"/>